<dbReference type="Gene3D" id="1.25.40.10">
    <property type="entry name" value="Tetratricopeptide repeat domain"/>
    <property type="match status" value="1"/>
</dbReference>
<dbReference type="AlphaFoldDB" id="A0A163XHH0"/>
<evidence type="ECO:0000313" key="4">
    <source>
        <dbReference type="Proteomes" id="UP000076563"/>
    </source>
</evidence>
<proteinExistence type="predicted"/>
<dbReference type="OrthoDB" id="9815923at2"/>
<dbReference type="Pfam" id="PF00535">
    <property type="entry name" value="Glycos_transf_2"/>
    <property type="match status" value="1"/>
</dbReference>
<dbReference type="InterPro" id="IPR019734">
    <property type="entry name" value="TPR_rpt"/>
</dbReference>
<gene>
    <name evidence="3" type="ORF">AV654_20165</name>
</gene>
<evidence type="ECO:0000313" key="3">
    <source>
        <dbReference type="EMBL" id="KZE77891.1"/>
    </source>
</evidence>
<dbReference type="EMBL" id="LQRA01000058">
    <property type="protein sequence ID" value="KZE77891.1"/>
    <property type="molecule type" value="Genomic_DNA"/>
</dbReference>
<feature type="repeat" description="TPR" evidence="1">
    <location>
        <begin position="192"/>
        <end position="225"/>
    </location>
</feature>
<dbReference type="STRING" id="1007103.GCA_000213315_03877"/>
<dbReference type="PANTHER" id="PTHR43630">
    <property type="entry name" value="POLY-BETA-1,6-N-ACETYL-D-GLUCOSAMINE SYNTHASE"/>
    <property type="match status" value="1"/>
</dbReference>
<feature type="domain" description="Glycosyltransferase 2-like" evidence="2">
    <location>
        <begin position="4"/>
        <end position="127"/>
    </location>
</feature>
<comment type="caution">
    <text evidence="3">The sequence shown here is derived from an EMBL/GenBank/DDBJ whole genome shotgun (WGS) entry which is preliminary data.</text>
</comment>
<evidence type="ECO:0000259" key="2">
    <source>
        <dbReference type="Pfam" id="PF00535"/>
    </source>
</evidence>
<reference evidence="4" key="1">
    <citation type="submission" date="2016-01" db="EMBL/GenBank/DDBJ databases">
        <title>Draft genome of Chromobacterium sp. F49.</title>
        <authorList>
            <person name="Hong K.W."/>
        </authorList>
    </citation>
    <scope>NUCLEOTIDE SEQUENCE [LARGE SCALE GENOMIC DNA]</scope>
    <source>
        <strain evidence="4">M63</strain>
    </source>
</reference>
<dbReference type="InterPro" id="IPR011990">
    <property type="entry name" value="TPR-like_helical_dom_sf"/>
</dbReference>
<dbReference type="SUPFAM" id="SSF53448">
    <property type="entry name" value="Nucleotide-diphospho-sugar transferases"/>
    <property type="match status" value="1"/>
</dbReference>
<dbReference type="RefSeq" id="WP_063183295.1">
    <property type="nucleotide sequence ID" value="NZ_LQRA01000058.1"/>
</dbReference>
<dbReference type="InterPro" id="IPR001173">
    <property type="entry name" value="Glyco_trans_2-like"/>
</dbReference>
<dbReference type="PROSITE" id="PS50005">
    <property type="entry name" value="TPR"/>
    <property type="match status" value="1"/>
</dbReference>
<keyword evidence="1" id="KW-0802">TPR repeat</keyword>
<dbReference type="InterPro" id="IPR029044">
    <property type="entry name" value="Nucleotide-diphossugar_trans"/>
</dbReference>
<dbReference type="Proteomes" id="UP000076563">
    <property type="component" value="Unassembled WGS sequence"/>
</dbReference>
<dbReference type="PANTHER" id="PTHR43630:SF2">
    <property type="entry name" value="GLYCOSYLTRANSFERASE"/>
    <property type="match status" value="1"/>
</dbReference>
<dbReference type="SUPFAM" id="SSF48452">
    <property type="entry name" value="TPR-like"/>
    <property type="match status" value="1"/>
</dbReference>
<keyword evidence="3" id="KW-0808">Transferase</keyword>
<dbReference type="SMART" id="SM00028">
    <property type="entry name" value="TPR"/>
    <property type="match status" value="2"/>
</dbReference>
<organism evidence="3 4">
    <name type="scientific">Paenibacillus elgii</name>
    <dbReference type="NCBI Taxonomy" id="189691"/>
    <lineage>
        <taxon>Bacteria</taxon>
        <taxon>Bacillati</taxon>
        <taxon>Bacillota</taxon>
        <taxon>Bacilli</taxon>
        <taxon>Bacillales</taxon>
        <taxon>Paenibacillaceae</taxon>
        <taxon>Paenibacillus</taxon>
    </lineage>
</organism>
<dbReference type="Gene3D" id="3.90.550.10">
    <property type="entry name" value="Spore Coat Polysaccharide Biosynthesis Protein SpsA, Chain A"/>
    <property type="match status" value="1"/>
</dbReference>
<dbReference type="CDD" id="cd02511">
    <property type="entry name" value="Beta4Glucosyltransferase"/>
    <property type="match status" value="1"/>
</dbReference>
<accession>A0A163XHH0</accession>
<keyword evidence="4" id="KW-1185">Reference proteome</keyword>
<dbReference type="Pfam" id="PF13181">
    <property type="entry name" value="TPR_8"/>
    <property type="match status" value="2"/>
</dbReference>
<protein>
    <submittedName>
        <fullName evidence="3">Family 2 glycosyl transferase</fullName>
    </submittedName>
</protein>
<sequence>MNISVCLIVKDEELNIERVLKSIPSPFEVIIYDTGSRDRTVQIAEKYNAVIKQGEWNDDFAQARNQSVSWATGEYILILDADEELPPDAEAKLGQFITEHPGQAGTVVLENIMENDSARHRMIRFFPNRPSFRFKGIVHEQLYENDLPASFKDTGLLVKHYGYTKKEYHEKDKFNRYLTLYQKALDERQDEGYMLYQIGKLYNSLEQYKEAEHYLKRSLTYKEENKLYHPPMLVLLGYTLKELGRSKEAADLLRRYGDIYKDFPDLFFLLGLLAMDTGEIHMIEPSFKEALKIGETQKYTSVLGTGSFKAAYNLGVYYEILGFKDKAKEYYKLAGSWGYDPALMRLKNI</sequence>
<name>A0A163XHH0_9BACL</name>
<dbReference type="GO" id="GO:0016740">
    <property type="term" value="F:transferase activity"/>
    <property type="evidence" value="ECO:0007669"/>
    <property type="project" value="UniProtKB-KW"/>
</dbReference>
<evidence type="ECO:0000256" key="1">
    <source>
        <dbReference type="PROSITE-ProRule" id="PRU00339"/>
    </source>
</evidence>